<gene>
    <name evidence="1" type="ORF">BD847_2624</name>
</gene>
<organism evidence="1 2">
    <name type="scientific">Flavobacterium cutihirudinis</name>
    <dbReference type="NCBI Taxonomy" id="1265740"/>
    <lineage>
        <taxon>Bacteria</taxon>
        <taxon>Pseudomonadati</taxon>
        <taxon>Bacteroidota</taxon>
        <taxon>Flavobacteriia</taxon>
        <taxon>Flavobacteriales</taxon>
        <taxon>Flavobacteriaceae</taxon>
        <taxon>Flavobacterium</taxon>
    </lineage>
</organism>
<evidence type="ECO:0000313" key="1">
    <source>
        <dbReference type="EMBL" id="RED23564.1"/>
    </source>
</evidence>
<dbReference type="EMBL" id="QRDQ01000009">
    <property type="protein sequence ID" value="RED23564.1"/>
    <property type="molecule type" value="Genomic_DNA"/>
</dbReference>
<proteinExistence type="predicted"/>
<comment type="caution">
    <text evidence="1">The sequence shown here is derived from an EMBL/GenBank/DDBJ whole genome shotgun (WGS) entry which is preliminary data.</text>
</comment>
<evidence type="ECO:0000313" key="2">
    <source>
        <dbReference type="Proteomes" id="UP000257004"/>
    </source>
</evidence>
<keyword evidence="2" id="KW-1185">Reference proteome</keyword>
<protein>
    <submittedName>
        <fullName evidence="1">Uncharacterized protein</fullName>
    </submittedName>
</protein>
<sequence length="207" mass="24846">MSNIKEDYIRKLSQIIEIGRLIIEKSKYLDVKSKKAFVNSGDEYLKIINEKYCTLTQLKSISKMFLPFWNEAIGVDIELFWIELKNHNLDFERKDELIFALAKNRFRRVDQGFSARNNWEEMKDMKSLKDRFLDSEIEQIGKIIEVDESKRVKILKKCLEKKQIPQSQYLKFGECWAYLSYCNLLEKYFDQEQKDELSDIHRNFKSV</sequence>
<dbReference type="OrthoDB" id="666888at2"/>
<reference evidence="1 2" key="1">
    <citation type="submission" date="2018-07" db="EMBL/GenBank/DDBJ databases">
        <title>Genomic Encyclopedia of Archaeal and Bacterial Type Strains, Phase II (KMG-II): from individual species to whole genera.</title>
        <authorList>
            <person name="Goeker M."/>
        </authorList>
    </citation>
    <scope>NUCLEOTIDE SEQUENCE [LARGE SCALE GENOMIC DNA]</scope>
    <source>
        <strain evidence="1 2">DSM 25795</strain>
    </source>
</reference>
<accession>A0A3D9FUD1</accession>
<dbReference type="AlphaFoldDB" id="A0A3D9FUD1"/>
<dbReference type="RefSeq" id="WP_115888658.1">
    <property type="nucleotide sequence ID" value="NZ_QRDQ01000009.1"/>
</dbReference>
<name>A0A3D9FUD1_9FLAO</name>
<dbReference type="Proteomes" id="UP000257004">
    <property type="component" value="Unassembled WGS sequence"/>
</dbReference>